<dbReference type="AlphaFoldDB" id="A0A9W6TUC9"/>
<feature type="region of interest" description="Disordered" evidence="1">
    <location>
        <begin position="51"/>
        <end position="91"/>
    </location>
</feature>
<comment type="caution">
    <text evidence="2">The sequence shown here is derived from an EMBL/GenBank/DDBJ whole genome shotgun (WGS) entry which is preliminary data.</text>
</comment>
<name>A0A9W6TUC9_9STRA</name>
<reference evidence="2" key="1">
    <citation type="submission" date="2023-04" db="EMBL/GenBank/DDBJ databases">
        <title>Phytophthora lilii NBRC 32176.</title>
        <authorList>
            <person name="Ichikawa N."/>
            <person name="Sato H."/>
            <person name="Tonouchi N."/>
        </authorList>
    </citation>
    <scope>NUCLEOTIDE SEQUENCE</scope>
    <source>
        <strain evidence="2">NBRC 32176</strain>
    </source>
</reference>
<sequence length="175" mass="19809">MLSVTAASLSRKDIAIAEAEAKVTSMARIIDSLTESNKQLSHQVDKLENLSAAAGGGDGSGDNRRNSYRFDDNDSDRRQDGDDGNLSRGRRRDANYERIDTLLTQDDERMDRTNRMLLETVFGMARMVETCAIQMSKDMMDSLEYQLDGSVLQHLAEMVRYEHSLYLRFADFVLL</sequence>
<organism evidence="2 3">
    <name type="scientific">Phytophthora lilii</name>
    <dbReference type="NCBI Taxonomy" id="2077276"/>
    <lineage>
        <taxon>Eukaryota</taxon>
        <taxon>Sar</taxon>
        <taxon>Stramenopiles</taxon>
        <taxon>Oomycota</taxon>
        <taxon>Peronosporomycetes</taxon>
        <taxon>Peronosporales</taxon>
        <taxon>Peronosporaceae</taxon>
        <taxon>Phytophthora</taxon>
    </lineage>
</organism>
<gene>
    <name evidence="2" type="ORF">Plil01_000809300</name>
</gene>
<accession>A0A9W6TUC9</accession>
<dbReference type="Proteomes" id="UP001165083">
    <property type="component" value="Unassembled WGS sequence"/>
</dbReference>
<dbReference type="OrthoDB" id="193095at2759"/>
<feature type="compositionally biased region" description="Basic and acidic residues" evidence="1">
    <location>
        <begin position="61"/>
        <end position="81"/>
    </location>
</feature>
<evidence type="ECO:0000313" key="2">
    <source>
        <dbReference type="EMBL" id="GMF20721.1"/>
    </source>
</evidence>
<keyword evidence="3" id="KW-1185">Reference proteome</keyword>
<dbReference type="EMBL" id="BSXW01000384">
    <property type="protein sequence ID" value="GMF20721.1"/>
    <property type="molecule type" value="Genomic_DNA"/>
</dbReference>
<evidence type="ECO:0000313" key="3">
    <source>
        <dbReference type="Proteomes" id="UP001165083"/>
    </source>
</evidence>
<protein>
    <submittedName>
        <fullName evidence="2">Unnamed protein product</fullName>
    </submittedName>
</protein>
<evidence type="ECO:0000256" key="1">
    <source>
        <dbReference type="SAM" id="MobiDB-lite"/>
    </source>
</evidence>
<proteinExistence type="predicted"/>